<dbReference type="Pfam" id="PF09626">
    <property type="entry name" value="DHC"/>
    <property type="match status" value="1"/>
</dbReference>
<dbReference type="BioCyc" id="CSTA292563:G1353-411-MONOMER"/>
<dbReference type="AlphaFoldDB" id="K9YIT1"/>
<dbReference type="KEGG" id="csn:Cyast_0407"/>
<gene>
    <name evidence="1" type="ordered locus">Cyast_0407</name>
</gene>
<dbReference type="Proteomes" id="UP000010483">
    <property type="component" value="Chromosome"/>
</dbReference>
<accession>K9YIT1</accession>
<dbReference type="SUPFAM" id="SSF46626">
    <property type="entry name" value="Cytochrome c"/>
    <property type="match status" value="1"/>
</dbReference>
<protein>
    <submittedName>
        <fullName evidence="1">Dihem cytochrome c</fullName>
    </submittedName>
</protein>
<dbReference type="GO" id="GO:0020037">
    <property type="term" value="F:heme binding"/>
    <property type="evidence" value="ECO:0007669"/>
    <property type="project" value="InterPro"/>
</dbReference>
<evidence type="ECO:0000313" key="1">
    <source>
        <dbReference type="EMBL" id="AFZ46387.1"/>
    </source>
</evidence>
<keyword evidence="2" id="KW-1185">Reference proteome</keyword>
<dbReference type="EMBL" id="CP003940">
    <property type="protein sequence ID" value="AFZ46387.1"/>
    <property type="molecule type" value="Genomic_DNA"/>
</dbReference>
<dbReference type="eggNOG" id="COG2010">
    <property type="taxonomic scope" value="Bacteria"/>
</dbReference>
<dbReference type="PATRIC" id="fig|292563.3.peg.425"/>
<dbReference type="InterPro" id="IPR036909">
    <property type="entry name" value="Cyt_c-like_dom_sf"/>
</dbReference>
<evidence type="ECO:0000313" key="2">
    <source>
        <dbReference type="Proteomes" id="UP000010483"/>
    </source>
</evidence>
<dbReference type="GO" id="GO:0009055">
    <property type="term" value="F:electron transfer activity"/>
    <property type="evidence" value="ECO:0007669"/>
    <property type="project" value="InterPro"/>
</dbReference>
<organism evidence="1 2">
    <name type="scientific">Cyanobacterium stanieri (strain ATCC 29140 / PCC 7202)</name>
    <dbReference type="NCBI Taxonomy" id="292563"/>
    <lineage>
        <taxon>Bacteria</taxon>
        <taxon>Bacillati</taxon>
        <taxon>Cyanobacteriota</taxon>
        <taxon>Cyanophyceae</taxon>
        <taxon>Oscillatoriophycideae</taxon>
        <taxon>Chroococcales</taxon>
        <taxon>Geminocystaceae</taxon>
        <taxon>Cyanobacterium</taxon>
    </lineage>
</organism>
<sequence length="165" mass="18730">MKPIKNKKRYLLLTIAIITIGWSTIMGSLTAKVMANPIGSKSVDKVADNYRVGKELYLENCSTCHIAIPPAVLPTETWKTILENPLNHYGTRLEGIIRFNQVLMWQYLSTYSRPISVNEREPKFIAQSRYFFALHPGVDLPSPVGHTSCVECHSRASEFDFRTLD</sequence>
<proteinExistence type="predicted"/>
<reference evidence="2" key="1">
    <citation type="journal article" date="2013" name="Proc. Natl. Acad. Sci. U.S.A.">
        <title>Improving the coverage of the cyanobacterial phylum using diversity-driven genome sequencing.</title>
        <authorList>
            <person name="Shih P.M."/>
            <person name="Wu D."/>
            <person name="Latifi A."/>
            <person name="Axen S.D."/>
            <person name="Fewer D.P."/>
            <person name="Talla E."/>
            <person name="Calteau A."/>
            <person name="Cai F."/>
            <person name="Tandeau de Marsac N."/>
            <person name="Rippka R."/>
            <person name="Herdman M."/>
            <person name="Sivonen K."/>
            <person name="Coursin T."/>
            <person name="Laurent T."/>
            <person name="Goodwin L."/>
            <person name="Nolan M."/>
            <person name="Davenport K.W."/>
            <person name="Han C.S."/>
            <person name="Rubin E.M."/>
            <person name="Eisen J.A."/>
            <person name="Woyke T."/>
            <person name="Gugger M."/>
            <person name="Kerfeld C.A."/>
        </authorList>
    </citation>
    <scope>NUCLEOTIDE SEQUENCE [LARGE SCALE GENOMIC DNA]</scope>
    <source>
        <strain evidence="2">ATCC 29140 / PCC 7202</strain>
    </source>
</reference>
<dbReference type="InterPro" id="IPR018588">
    <property type="entry name" value="Dihaem_cytochrome-c"/>
</dbReference>
<dbReference type="STRING" id="292563.Cyast_0407"/>
<name>K9YIT1_CYASC</name>
<dbReference type="HOGENOM" id="CLU_123240_0_0_3"/>